<dbReference type="AlphaFoldDB" id="A0A3E0W6D1"/>
<dbReference type="Pfam" id="PF17963">
    <property type="entry name" value="Big_9"/>
    <property type="match status" value="1"/>
</dbReference>
<evidence type="ECO:0000256" key="2">
    <source>
        <dbReference type="SAM" id="SignalP"/>
    </source>
</evidence>
<feature type="signal peptide" evidence="2">
    <location>
        <begin position="1"/>
        <end position="27"/>
    </location>
</feature>
<sequence>MKLAKVLAGAAVAVLLGVGLVAGGGQAASAGGRSPGHAPVVCKMANGGLGAIDTTGLCPQIDPRTGAPVVSWDASLYRYYNDISPYVPIADPTKFPLSDGGLNCNLENDGTLRCQRWVPSTATAGRDGCTLDQVSDPRSFACRGSVVQAILDRDENTAARGSNMCTPETIYYGKGSSGQPRYWSSAIQCYDGAGLPTVPYVEWHKYDGKGPAHAGTVLGVTTGYLKSGSAADTLSEPAGAVTTSSTLTPGQMTAPGDRADYTVTVRSSTAGSAVVVLHVSGLTAGIEDVVPASWIRVSSLSKEYVTYLVPHLSAGEVATASLHFTVTSLRQAFVSVDTNGATASSTVDIRPAAPLCTSPDAAGSASASGAIAVAGTQPTILVGVLCSVQPGTTLTAWKGTDRGAGTFTVDGGSIRYVPASPDFRGSDTIYVYTSNEIGVASLPTAVHVNVVDRAAPVNDEYTVKMETRLTVDAAHGLMANDTFPGGADGWSVVSNGIEADGAIHIGEHGELTVEPGRHFTGDLTFEYKLGAPGQGTDPATVTIHVVG</sequence>
<feature type="chain" id="PRO_5017832302" description="Ig-like domain-containing protein" evidence="2">
    <location>
        <begin position="28"/>
        <end position="547"/>
    </location>
</feature>
<dbReference type="OrthoDB" id="5124479at2"/>
<dbReference type="RefSeq" id="WP_116281370.1">
    <property type="nucleotide sequence ID" value="NZ_NBXA01000001.1"/>
</dbReference>
<evidence type="ECO:0008006" key="5">
    <source>
        <dbReference type="Google" id="ProtNLM"/>
    </source>
</evidence>
<protein>
    <recommendedName>
        <fullName evidence="5">Ig-like domain-containing protein</fullName>
    </recommendedName>
</protein>
<proteinExistence type="predicted"/>
<comment type="caution">
    <text evidence="3">The sequence shown here is derived from an EMBL/GenBank/DDBJ whole genome shotgun (WGS) entry which is preliminary data.</text>
</comment>
<evidence type="ECO:0000256" key="1">
    <source>
        <dbReference type="SAM" id="MobiDB-lite"/>
    </source>
</evidence>
<accession>A0A3E0W6D1</accession>
<dbReference type="Proteomes" id="UP000256709">
    <property type="component" value="Unassembled WGS sequence"/>
</dbReference>
<evidence type="ECO:0000313" key="4">
    <source>
        <dbReference type="Proteomes" id="UP000256709"/>
    </source>
</evidence>
<evidence type="ECO:0000313" key="3">
    <source>
        <dbReference type="EMBL" id="RFA17335.1"/>
    </source>
</evidence>
<organism evidence="3 4">
    <name type="scientific">Subtercola boreus</name>
    <dbReference type="NCBI Taxonomy" id="120213"/>
    <lineage>
        <taxon>Bacteria</taxon>
        <taxon>Bacillati</taxon>
        <taxon>Actinomycetota</taxon>
        <taxon>Actinomycetes</taxon>
        <taxon>Micrococcales</taxon>
        <taxon>Microbacteriaceae</taxon>
        <taxon>Subtercola</taxon>
    </lineage>
</organism>
<dbReference type="EMBL" id="NBXA01000001">
    <property type="protein sequence ID" value="RFA17335.1"/>
    <property type="molecule type" value="Genomic_DNA"/>
</dbReference>
<feature type="compositionally biased region" description="Polar residues" evidence="1">
    <location>
        <begin position="241"/>
        <end position="251"/>
    </location>
</feature>
<name>A0A3E0W6D1_9MICO</name>
<gene>
    <name evidence="3" type="ORF">B7R21_00955</name>
</gene>
<keyword evidence="2" id="KW-0732">Signal</keyword>
<feature type="region of interest" description="Disordered" evidence="1">
    <location>
        <begin position="235"/>
        <end position="255"/>
    </location>
</feature>
<reference evidence="3 4" key="1">
    <citation type="submission" date="2017-04" db="EMBL/GenBank/DDBJ databases">
        <title>Comparative genome analysis of Subtercola boreus.</title>
        <authorList>
            <person name="Cho Y.-J."/>
            <person name="Cho A."/>
            <person name="Kim O.-S."/>
            <person name="Lee J.-I."/>
        </authorList>
    </citation>
    <scope>NUCLEOTIDE SEQUENCE [LARGE SCALE GENOMIC DNA]</scope>
    <source>
        <strain evidence="3 4">P27444</strain>
    </source>
</reference>